<reference evidence="4" key="2">
    <citation type="submission" date="2025-08" db="UniProtKB">
        <authorList>
            <consortium name="RefSeq"/>
        </authorList>
    </citation>
    <scope>IDENTIFICATION</scope>
    <source>
        <tissue evidence="4">Leaf</tissue>
    </source>
</reference>
<evidence type="ECO:0000313" key="4">
    <source>
        <dbReference type="RefSeq" id="XP_009776827.1"/>
    </source>
</evidence>
<name>A0A1U7WA07_NICSY</name>
<keyword evidence="3" id="KW-1185">Reference proteome</keyword>
<feature type="domain" description="Retrotransposon gag" evidence="2">
    <location>
        <begin position="38"/>
        <end position="127"/>
    </location>
</feature>
<dbReference type="PANTHER" id="PTHR33223:SF11">
    <property type="entry name" value="ELEMENT PROTEIN, PUTATIVE-RELATED"/>
    <property type="match status" value="1"/>
</dbReference>
<reference evidence="3" key="1">
    <citation type="journal article" date="2013" name="Genome Biol.">
        <title>Reference genomes and transcriptomes of Nicotiana sylvestris and Nicotiana tomentosiformis.</title>
        <authorList>
            <person name="Sierro N."/>
            <person name="Battey J.N."/>
            <person name="Ouadi S."/>
            <person name="Bovet L."/>
            <person name="Goepfert S."/>
            <person name="Bakaher N."/>
            <person name="Peitsch M.C."/>
            <person name="Ivanov N.V."/>
        </authorList>
    </citation>
    <scope>NUCLEOTIDE SEQUENCE [LARGE SCALE GENOMIC DNA]</scope>
</reference>
<evidence type="ECO:0000256" key="1">
    <source>
        <dbReference type="SAM" id="MobiDB-lite"/>
    </source>
</evidence>
<organism evidence="3 4">
    <name type="scientific">Nicotiana sylvestris</name>
    <name type="common">Wood tobacco</name>
    <name type="synonym">South American tobacco</name>
    <dbReference type="NCBI Taxonomy" id="4096"/>
    <lineage>
        <taxon>Eukaryota</taxon>
        <taxon>Viridiplantae</taxon>
        <taxon>Streptophyta</taxon>
        <taxon>Embryophyta</taxon>
        <taxon>Tracheophyta</taxon>
        <taxon>Spermatophyta</taxon>
        <taxon>Magnoliopsida</taxon>
        <taxon>eudicotyledons</taxon>
        <taxon>Gunneridae</taxon>
        <taxon>Pentapetalae</taxon>
        <taxon>asterids</taxon>
        <taxon>lamiids</taxon>
        <taxon>Solanales</taxon>
        <taxon>Solanaceae</taxon>
        <taxon>Nicotianoideae</taxon>
        <taxon>Nicotianeae</taxon>
        <taxon>Nicotiana</taxon>
    </lineage>
</organism>
<dbReference type="AlphaFoldDB" id="A0A1U7WA07"/>
<dbReference type="eggNOG" id="KOG0017">
    <property type="taxonomic scope" value="Eukaryota"/>
</dbReference>
<dbReference type="RefSeq" id="XP_009776827.1">
    <property type="nucleotide sequence ID" value="XM_009778525.1"/>
</dbReference>
<protein>
    <submittedName>
        <fullName evidence="4">Uncharacterized protein LOC104226516</fullName>
    </submittedName>
</protein>
<accession>A0A1U7WA07</accession>
<dbReference type="Pfam" id="PF03732">
    <property type="entry name" value="Retrotrans_gag"/>
    <property type="match status" value="1"/>
</dbReference>
<feature type="region of interest" description="Disordered" evidence="1">
    <location>
        <begin position="337"/>
        <end position="385"/>
    </location>
</feature>
<evidence type="ECO:0000313" key="3">
    <source>
        <dbReference type="Proteomes" id="UP000189701"/>
    </source>
</evidence>
<dbReference type="Proteomes" id="UP000189701">
    <property type="component" value="Unplaced"/>
</dbReference>
<feature type="non-terminal residue" evidence="4">
    <location>
        <position position="1"/>
    </location>
</feature>
<sequence>RKDERRSKQSSDGLRGDYEHLPVQWCVTRCSLLNGIRFTLKDDAKYWLQSLPQGSIRTWEEMTKKFLAKYFSSAETGKFRRKIHNFCQNETETVFKAWERFKEIMRKCQHSGIELWMQLQDFWDGLTPTSRRILSNAAGGPLMKCKQWPSEIAERRGSTGVRQVDANTSMHVQLDAMAKEIRKLTLASIHHEPHAVCDICGKGHPTDECQASTEEVNAVSNYKFNAMGQRHSGLRSLERRVRQIATILSERIPGTLPADTEKNPKETVNVVTLRSRQFQPQQPIQSRLEDLMNSFITKTDEILDAHGATIKELGTGLRSLERRVRQIATILSERIPGTLPADTEKNPKETAEKKKGKKGAEKKKKEITSRREESDNVSKHMPALPFPQKLYKEKLDKQFERYLDILRQVNVNLSFTEFSHK</sequence>
<feature type="compositionally biased region" description="Basic and acidic residues" evidence="1">
    <location>
        <begin position="363"/>
        <end position="378"/>
    </location>
</feature>
<dbReference type="PANTHER" id="PTHR33223">
    <property type="entry name" value="CCHC-TYPE DOMAIN-CONTAINING PROTEIN"/>
    <property type="match status" value="1"/>
</dbReference>
<feature type="compositionally biased region" description="Basic and acidic residues" evidence="1">
    <location>
        <begin position="342"/>
        <end position="353"/>
    </location>
</feature>
<gene>
    <name evidence="4" type="primary">LOC104226516</name>
</gene>
<evidence type="ECO:0000259" key="2">
    <source>
        <dbReference type="Pfam" id="PF03732"/>
    </source>
</evidence>
<proteinExistence type="predicted"/>
<dbReference type="InterPro" id="IPR005162">
    <property type="entry name" value="Retrotrans_gag_dom"/>
</dbReference>